<dbReference type="STRING" id="443610.VE25_16265"/>
<dbReference type="OrthoDB" id="7185252at2"/>
<proteinExistence type="predicted"/>
<evidence type="ECO:0000259" key="5">
    <source>
        <dbReference type="PROSITE" id="PS50977"/>
    </source>
</evidence>
<evidence type="ECO:0000313" key="6">
    <source>
        <dbReference type="EMBL" id="KKB10780.1"/>
    </source>
</evidence>
<feature type="domain" description="HTH tetR-type" evidence="5">
    <location>
        <begin position="13"/>
        <end position="73"/>
    </location>
</feature>
<dbReference type="InterPro" id="IPR039536">
    <property type="entry name" value="TetR_C_Proteobacteria"/>
</dbReference>
<dbReference type="FunFam" id="1.10.10.60:FF:000141">
    <property type="entry name" value="TetR family transcriptional regulator"/>
    <property type="match status" value="1"/>
</dbReference>
<protein>
    <submittedName>
        <fullName evidence="6">TetR family transcriptional regulator</fullName>
    </submittedName>
</protein>
<dbReference type="PANTHER" id="PTHR30055">
    <property type="entry name" value="HTH-TYPE TRANSCRIPTIONAL REGULATOR RUTR"/>
    <property type="match status" value="1"/>
</dbReference>
<dbReference type="InterPro" id="IPR036271">
    <property type="entry name" value="Tet_transcr_reg_TetR-rel_C_sf"/>
</dbReference>
<reference evidence="6 7" key="1">
    <citation type="submission" date="2015-03" db="EMBL/GenBank/DDBJ databases">
        <authorList>
            <person name="Hassan Y.I."/>
            <person name="Lepp D."/>
            <person name="Li X.-Z."/>
            <person name="Zhou T."/>
        </authorList>
    </citation>
    <scope>NUCLEOTIDE SEQUENCE [LARGE SCALE GENOMIC DNA]</scope>
    <source>
        <strain evidence="6 7">BD-c194</strain>
    </source>
</reference>
<dbReference type="PANTHER" id="PTHR30055:SF223">
    <property type="entry name" value="HTH-TYPE TRANSCRIPTIONAL REGULATOR UIDR"/>
    <property type="match status" value="1"/>
</dbReference>
<dbReference type="GO" id="GO:0000976">
    <property type="term" value="F:transcription cis-regulatory region binding"/>
    <property type="evidence" value="ECO:0007669"/>
    <property type="project" value="TreeGrafter"/>
</dbReference>
<dbReference type="SUPFAM" id="SSF46689">
    <property type="entry name" value="Homeodomain-like"/>
    <property type="match status" value="1"/>
</dbReference>
<dbReference type="InterPro" id="IPR001647">
    <property type="entry name" value="HTH_TetR"/>
</dbReference>
<evidence type="ECO:0000256" key="2">
    <source>
        <dbReference type="ARBA" id="ARBA00023125"/>
    </source>
</evidence>
<comment type="caution">
    <text evidence="6">The sequence shown here is derived from an EMBL/GenBank/DDBJ whole genome shotgun (WGS) entry which is preliminary data.</text>
</comment>
<accession>A0A0F5FQC0</accession>
<dbReference type="AlphaFoldDB" id="A0A0F5FQC0"/>
<dbReference type="Gene3D" id="1.10.357.10">
    <property type="entry name" value="Tetracycline Repressor, domain 2"/>
    <property type="match status" value="1"/>
</dbReference>
<dbReference type="SUPFAM" id="SSF48498">
    <property type="entry name" value="Tetracyclin repressor-like, C-terminal domain"/>
    <property type="match status" value="1"/>
</dbReference>
<organism evidence="6 7">
    <name type="scientific">Devosia geojensis</name>
    <dbReference type="NCBI Taxonomy" id="443610"/>
    <lineage>
        <taxon>Bacteria</taxon>
        <taxon>Pseudomonadati</taxon>
        <taxon>Pseudomonadota</taxon>
        <taxon>Alphaproteobacteria</taxon>
        <taxon>Hyphomicrobiales</taxon>
        <taxon>Devosiaceae</taxon>
        <taxon>Devosia</taxon>
    </lineage>
</organism>
<keyword evidence="3" id="KW-0804">Transcription</keyword>
<dbReference type="EMBL" id="JZEX01000134">
    <property type="protein sequence ID" value="KKB10780.1"/>
    <property type="molecule type" value="Genomic_DNA"/>
</dbReference>
<dbReference type="Pfam" id="PF00440">
    <property type="entry name" value="TetR_N"/>
    <property type="match status" value="1"/>
</dbReference>
<evidence type="ECO:0000256" key="4">
    <source>
        <dbReference type="PROSITE-ProRule" id="PRU00335"/>
    </source>
</evidence>
<gene>
    <name evidence="6" type="ORF">VE25_16265</name>
</gene>
<dbReference type="Proteomes" id="UP000033632">
    <property type="component" value="Unassembled WGS sequence"/>
</dbReference>
<keyword evidence="2 4" id="KW-0238">DNA-binding</keyword>
<feature type="DNA-binding region" description="H-T-H motif" evidence="4">
    <location>
        <begin position="36"/>
        <end position="55"/>
    </location>
</feature>
<dbReference type="PROSITE" id="PS50977">
    <property type="entry name" value="HTH_TETR_2"/>
    <property type="match status" value="1"/>
</dbReference>
<dbReference type="PATRIC" id="fig|443610.3.peg.1547"/>
<sequence length="212" mass="23951">MPEKPPKFRRRAEARPDEVLDAALALFVERGYAATKVEDVARRAGVSKGLVYLYFPSKEALIEGIVLRAVTPVADRAIAEISSFEGHPRTAISTVMRFLVMRLSDPQVMAVPRLIMREVAQFPHIAEMYRREVLDRVIPVLRERLQRGMDAGYLRPHDPDLTLRSVIGPLVLHVMLAEIFGIRPEDGLAFDRLVENHLSILFDGLSAREDTK</sequence>
<evidence type="ECO:0000256" key="1">
    <source>
        <dbReference type="ARBA" id="ARBA00023015"/>
    </source>
</evidence>
<dbReference type="PRINTS" id="PR00455">
    <property type="entry name" value="HTHTETR"/>
</dbReference>
<dbReference type="InterPro" id="IPR050109">
    <property type="entry name" value="HTH-type_TetR-like_transc_reg"/>
</dbReference>
<keyword evidence="7" id="KW-1185">Reference proteome</keyword>
<dbReference type="Pfam" id="PF14246">
    <property type="entry name" value="TetR_C_7"/>
    <property type="match status" value="1"/>
</dbReference>
<name>A0A0F5FQC0_9HYPH</name>
<dbReference type="GO" id="GO:0003700">
    <property type="term" value="F:DNA-binding transcription factor activity"/>
    <property type="evidence" value="ECO:0007669"/>
    <property type="project" value="TreeGrafter"/>
</dbReference>
<evidence type="ECO:0000313" key="7">
    <source>
        <dbReference type="Proteomes" id="UP000033632"/>
    </source>
</evidence>
<evidence type="ECO:0000256" key="3">
    <source>
        <dbReference type="ARBA" id="ARBA00023163"/>
    </source>
</evidence>
<dbReference type="RefSeq" id="WP_046109704.1">
    <property type="nucleotide sequence ID" value="NZ_JZEX01000134.1"/>
</dbReference>
<dbReference type="InterPro" id="IPR009057">
    <property type="entry name" value="Homeodomain-like_sf"/>
</dbReference>
<keyword evidence="1" id="KW-0805">Transcription regulation</keyword>